<feature type="region of interest" description="Disordered" evidence="1">
    <location>
        <begin position="127"/>
        <end position="175"/>
    </location>
</feature>
<dbReference type="RefSeq" id="WP_007238580.1">
    <property type="nucleotide sequence ID" value="NZ_BAFB01000105.1"/>
</dbReference>
<keyword evidence="3" id="KW-1185">Reference proteome</keyword>
<evidence type="ECO:0008006" key="4">
    <source>
        <dbReference type="Google" id="ProtNLM"/>
    </source>
</evidence>
<dbReference type="STRING" id="1108044.GOOTI_105_00080"/>
<dbReference type="Gene3D" id="3.30.565.10">
    <property type="entry name" value="Histidine kinase-like ATPase, C-terminal domain"/>
    <property type="match status" value="1"/>
</dbReference>
<evidence type="ECO:0000313" key="2">
    <source>
        <dbReference type="EMBL" id="GAB34343.1"/>
    </source>
</evidence>
<reference evidence="2" key="1">
    <citation type="submission" date="2012-02" db="EMBL/GenBank/DDBJ databases">
        <title>Whole genome shotgun sequence of Gordonia otitidis NBRC 100426.</title>
        <authorList>
            <person name="Yoshida I."/>
            <person name="Hosoyama A."/>
            <person name="Tsuchikane K."/>
            <person name="Katsumata H."/>
            <person name="Yamazaki S."/>
            <person name="Fujita N."/>
        </authorList>
    </citation>
    <scope>NUCLEOTIDE SEQUENCE [LARGE SCALE GENOMIC DNA]</scope>
    <source>
        <strain evidence="2">NBRC 100426</strain>
    </source>
</reference>
<accession>H5TLI5</accession>
<name>H5TLI5_GORO1</name>
<sequence length="187" mass="19746">MGDHGIADERATIDDSVGALDGRITVSVPAIPDSLPIIRSVVEHALFAADWVFDDVVDVKLAVDEVCSQLMAGASDRAPRLDVALCVDEADFVCDFEATVDPRFDVDTTGFGWRVLETLTDARSVSVSDDNASVASDDNASVASDDNASASSDGAARQLLVGGRHARPDGRAGRSMRVRIAKRGTVE</sequence>
<proteinExistence type="predicted"/>
<evidence type="ECO:0000256" key="1">
    <source>
        <dbReference type="SAM" id="MobiDB-lite"/>
    </source>
</evidence>
<evidence type="ECO:0000313" key="3">
    <source>
        <dbReference type="Proteomes" id="UP000005038"/>
    </source>
</evidence>
<comment type="caution">
    <text evidence="2">The sequence shown here is derived from an EMBL/GenBank/DDBJ whole genome shotgun (WGS) entry which is preliminary data.</text>
</comment>
<feature type="compositionally biased region" description="Low complexity" evidence="1">
    <location>
        <begin position="127"/>
        <end position="156"/>
    </location>
</feature>
<dbReference type="Proteomes" id="UP000005038">
    <property type="component" value="Unassembled WGS sequence"/>
</dbReference>
<protein>
    <recommendedName>
        <fullName evidence="4">Anti-sigma factor</fullName>
    </recommendedName>
</protein>
<gene>
    <name evidence="2" type="ORF">GOOTI_105_00080</name>
</gene>
<dbReference type="InterPro" id="IPR036890">
    <property type="entry name" value="HATPase_C_sf"/>
</dbReference>
<dbReference type="AlphaFoldDB" id="H5TLI5"/>
<dbReference type="EMBL" id="BAFB01000105">
    <property type="protein sequence ID" value="GAB34343.1"/>
    <property type="molecule type" value="Genomic_DNA"/>
</dbReference>
<organism evidence="2 3">
    <name type="scientific">Gordonia otitidis (strain DSM 44809 / CCUG 52243 / JCM 12355 / NBRC 100426 / IFM 10032)</name>
    <dbReference type="NCBI Taxonomy" id="1108044"/>
    <lineage>
        <taxon>Bacteria</taxon>
        <taxon>Bacillati</taxon>
        <taxon>Actinomycetota</taxon>
        <taxon>Actinomycetes</taxon>
        <taxon>Mycobacteriales</taxon>
        <taxon>Gordoniaceae</taxon>
        <taxon>Gordonia</taxon>
    </lineage>
</organism>